<dbReference type="Gene3D" id="2.60.40.10">
    <property type="entry name" value="Immunoglobulins"/>
    <property type="match status" value="4"/>
</dbReference>
<dbReference type="SUPFAM" id="SSF49265">
    <property type="entry name" value="Fibronectin type III"/>
    <property type="match status" value="3"/>
</dbReference>
<evidence type="ECO:0000256" key="1">
    <source>
        <dbReference type="ARBA" id="ARBA00004498"/>
    </source>
</evidence>
<dbReference type="InterPro" id="IPR013783">
    <property type="entry name" value="Ig-like_fold"/>
</dbReference>
<dbReference type="InterPro" id="IPR036116">
    <property type="entry name" value="FN3_sf"/>
</dbReference>
<evidence type="ECO:0000256" key="7">
    <source>
        <dbReference type="ARBA" id="ARBA00023180"/>
    </source>
</evidence>
<evidence type="ECO:0000256" key="8">
    <source>
        <dbReference type="SAM" id="MobiDB-lite"/>
    </source>
</evidence>
<evidence type="ECO:0000256" key="5">
    <source>
        <dbReference type="ARBA" id="ARBA00022737"/>
    </source>
</evidence>
<keyword evidence="7" id="KW-0325">Glycoprotein</keyword>
<keyword evidence="2" id="KW-0964">Secreted</keyword>
<dbReference type="SUPFAM" id="SSF56496">
    <property type="entry name" value="Fibrinogen C-terminal domain-like"/>
    <property type="match status" value="1"/>
</dbReference>
<dbReference type="InterPro" id="IPR050991">
    <property type="entry name" value="ECM_Regulatory_Proteins"/>
</dbReference>
<dbReference type="InterPro" id="IPR036056">
    <property type="entry name" value="Fibrinogen-like_C"/>
</dbReference>
<keyword evidence="3" id="KW-0245">EGF-like domain</keyword>
<keyword evidence="6" id="KW-1015">Disulfide bond</keyword>
<evidence type="ECO:0000256" key="6">
    <source>
        <dbReference type="ARBA" id="ARBA00023157"/>
    </source>
</evidence>
<dbReference type="GO" id="GO:0031175">
    <property type="term" value="P:neuron projection development"/>
    <property type="evidence" value="ECO:0007669"/>
    <property type="project" value="TreeGrafter"/>
</dbReference>
<name>V8NQ08_OPHHA</name>
<dbReference type="FunFam" id="2.60.40.10:FF:000099">
    <property type="entry name" value="Fibronectin 1"/>
    <property type="match status" value="1"/>
</dbReference>
<feature type="domain" description="Fibronectin type-III" evidence="9">
    <location>
        <begin position="196"/>
        <end position="286"/>
    </location>
</feature>
<feature type="non-terminal residue" evidence="11">
    <location>
        <position position="1"/>
    </location>
</feature>
<dbReference type="GO" id="GO:0005615">
    <property type="term" value="C:extracellular space"/>
    <property type="evidence" value="ECO:0007669"/>
    <property type="project" value="TreeGrafter"/>
</dbReference>
<dbReference type="InterPro" id="IPR002181">
    <property type="entry name" value="Fibrinogen_a/b/g_C_dom"/>
</dbReference>
<evidence type="ECO:0000256" key="3">
    <source>
        <dbReference type="ARBA" id="ARBA00022536"/>
    </source>
</evidence>
<dbReference type="Gene3D" id="3.90.215.10">
    <property type="entry name" value="Gamma Fibrinogen, chain A, domain 1"/>
    <property type="match status" value="2"/>
</dbReference>
<feature type="domain" description="Fibronectin type-III" evidence="9">
    <location>
        <begin position="7"/>
        <end position="98"/>
    </location>
</feature>
<feature type="non-terminal residue" evidence="11">
    <location>
        <position position="499"/>
    </location>
</feature>
<dbReference type="InterPro" id="IPR003961">
    <property type="entry name" value="FN3_dom"/>
</dbReference>
<dbReference type="SMART" id="SM00060">
    <property type="entry name" value="FN3"/>
    <property type="match status" value="3"/>
</dbReference>
<organism evidence="11 12">
    <name type="scientific">Ophiophagus hannah</name>
    <name type="common">King cobra</name>
    <name type="synonym">Naja hannah</name>
    <dbReference type="NCBI Taxonomy" id="8665"/>
    <lineage>
        <taxon>Eukaryota</taxon>
        <taxon>Metazoa</taxon>
        <taxon>Chordata</taxon>
        <taxon>Craniata</taxon>
        <taxon>Vertebrata</taxon>
        <taxon>Euteleostomi</taxon>
        <taxon>Lepidosauria</taxon>
        <taxon>Squamata</taxon>
        <taxon>Bifurcata</taxon>
        <taxon>Unidentata</taxon>
        <taxon>Episquamata</taxon>
        <taxon>Toxicofera</taxon>
        <taxon>Serpentes</taxon>
        <taxon>Colubroidea</taxon>
        <taxon>Elapidae</taxon>
        <taxon>Elapinae</taxon>
        <taxon>Ophiophagus</taxon>
    </lineage>
</organism>
<comment type="subcellular location">
    <subcellularLocation>
        <location evidence="1">Secreted</location>
        <location evidence="1">Extracellular space</location>
        <location evidence="1">Extracellular matrix</location>
    </subcellularLocation>
</comment>
<dbReference type="PANTHER" id="PTHR46708:SF3">
    <property type="entry name" value="TENASCIN-X"/>
    <property type="match status" value="1"/>
</dbReference>
<keyword evidence="5" id="KW-0677">Repeat</keyword>
<dbReference type="SMART" id="SM00186">
    <property type="entry name" value="FBG"/>
    <property type="match status" value="1"/>
</dbReference>
<keyword evidence="4" id="KW-0732">Signal</keyword>
<evidence type="ECO:0000256" key="4">
    <source>
        <dbReference type="ARBA" id="ARBA00022729"/>
    </source>
</evidence>
<dbReference type="AlphaFoldDB" id="V8NQ08"/>
<evidence type="ECO:0000259" key="9">
    <source>
        <dbReference type="PROSITE" id="PS50853"/>
    </source>
</evidence>
<feature type="domain" description="Fibronectin type-III" evidence="9">
    <location>
        <begin position="106"/>
        <end position="195"/>
    </location>
</feature>
<keyword evidence="12" id="KW-1185">Reference proteome</keyword>
<dbReference type="Pfam" id="PF00147">
    <property type="entry name" value="Fibrinogen_C"/>
    <property type="match status" value="1"/>
</dbReference>
<dbReference type="Pfam" id="PF00041">
    <property type="entry name" value="fn3"/>
    <property type="match status" value="3"/>
</dbReference>
<feature type="region of interest" description="Disordered" evidence="8">
    <location>
        <begin position="135"/>
        <end position="157"/>
    </location>
</feature>
<proteinExistence type="predicted"/>
<feature type="domain" description="Fibrinogen C-terminal" evidence="10">
    <location>
        <begin position="413"/>
        <end position="492"/>
    </location>
</feature>
<dbReference type="CDD" id="cd00063">
    <property type="entry name" value="FN3"/>
    <property type="match status" value="3"/>
</dbReference>
<comment type="caution">
    <text evidence="11">The sequence shown here is derived from an EMBL/GenBank/DDBJ whole genome shotgun (WGS) entry which is preliminary data.</text>
</comment>
<dbReference type="OrthoDB" id="6130531at2759"/>
<reference evidence="11 12" key="1">
    <citation type="journal article" date="2013" name="Proc. Natl. Acad. Sci. U.S.A.">
        <title>The king cobra genome reveals dynamic gene evolution and adaptation in the snake venom system.</title>
        <authorList>
            <person name="Vonk F.J."/>
            <person name="Casewell N.R."/>
            <person name="Henkel C.V."/>
            <person name="Heimberg A.M."/>
            <person name="Jansen H.J."/>
            <person name="McCleary R.J."/>
            <person name="Kerkkamp H.M."/>
            <person name="Vos R.A."/>
            <person name="Guerreiro I."/>
            <person name="Calvete J.J."/>
            <person name="Wuster W."/>
            <person name="Woods A.E."/>
            <person name="Logan J.M."/>
            <person name="Harrison R.A."/>
            <person name="Castoe T.A."/>
            <person name="de Koning A.P."/>
            <person name="Pollock D.D."/>
            <person name="Yandell M."/>
            <person name="Calderon D."/>
            <person name="Renjifo C."/>
            <person name="Currier R.B."/>
            <person name="Salgado D."/>
            <person name="Pla D."/>
            <person name="Sanz L."/>
            <person name="Hyder A.S."/>
            <person name="Ribeiro J.M."/>
            <person name="Arntzen J.W."/>
            <person name="van den Thillart G.E."/>
            <person name="Boetzer M."/>
            <person name="Pirovano W."/>
            <person name="Dirks R.P."/>
            <person name="Spaink H.P."/>
            <person name="Duboule D."/>
            <person name="McGlinn E."/>
            <person name="Kini R.M."/>
            <person name="Richardson M.K."/>
        </authorList>
    </citation>
    <scope>NUCLEOTIDE SEQUENCE</scope>
    <source>
        <tissue evidence="11">Blood</tissue>
    </source>
</reference>
<dbReference type="EMBL" id="AZIM01002285">
    <property type="protein sequence ID" value="ETE64364.1"/>
    <property type="molecule type" value="Genomic_DNA"/>
</dbReference>
<dbReference type="PROSITE" id="PS51406">
    <property type="entry name" value="FIBRINOGEN_C_2"/>
    <property type="match status" value="2"/>
</dbReference>
<dbReference type="PANTHER" id="PTHR46708">
    <property type="entry name" value="TENASCIN"/>
    <property type="match status" value="1"/>
</dbReference>
<protein>
    <submittedName>
        <fullName evidence="11">Tenascin-X</fullName>
    </submittedName>
</protein>
<feature type="domain" description="Fibrinogen C-terminal" evidence="10">
    <location>
        <begin position="344"/>
        <end position="412"/>
    </location>
</feature>
<keyword evidence="2" id="KW-0272">Extracellular matrix</keyword>
<dbReference type="Proteomes" id="UP000018936">
    <property type="component" value="Unassembled WGS sequence"/>
</dbReference>
<evidence type="ECO:0000259" key="10">
    <source>
        <dbReference type="PROSITE" id="PS51406"/>
    </source>
</evidence>
<accession>V8NQ08</accession>
<evidence type="ECO:0000256" key="2">
    <source>
        <dbReference type="ARBA" id="ARBA00022530"/>
    </source>
</evidence>
<evidence type="ECO:0000313" key="11">
    <source>
        <dbReference type="EMBL" id="ETE64364.1"/>
    </source>
</evidence>
<evidence type="ECO:0000313" key="12">
    <source>
        <dbReference type="Proteomes" id="UP000018936"/>
    </source>
</evidence>
<gene>
    <name evidence="11" type="primary">TNXB</name>
    <name evidence="11" type="ORF">L345_09862</name>
</gene>
<dbReference type="GO" id="GO:0030155">
    <property type="term" value="P:regulation of cell adhesion"/>
    <property type="evidence" value="ECO:0007669"/>
    <property type="project" value="TreeGrafter"/>
</dbReference>
<dbReference type="PROSITE" id="PS50853">
    <property type="entry name" value="FN3"/>
    <property type="match status" value="3"/>
</dbReference>
<dbReference type="InterPro" id="IPR014716">
    <property type="entry name" value="Fibrinogen_a/b/g_C_1"/>
</dbReference>
<sequence>FSESTSTPAPLLDHLVVSEVTSTALQLSWDVPEGEFDSFLVRWKDSLGRGQTPATEVKVPGDERSVTLQGLTPSTEYSLTVYGIKDESEVADINTGARTSGLELDGPQDLRFSDIRETSVVANWRPPSSRIDGYKVSFQPSDGGEPKSIPVDGSERRTPIEGLTPGASYEVAVMSIRGFEESEPLVGYITTVPDGPSDLRAVNVTDTSAMLTWRPAVAEMNNYIVTYGPITGTGSQVSESVPGNRVQLQLSELQRDMEYWANVYGEKEGNRSSPISAAFTTGADGPRDLHATEISSRSEVPLDASVTSYELQDLIPSSRYQVQVQAVRRGTPTAPISTSFTTGHLTYPFPRDCSEEIQNGPGASRVTTIYLGGNRERPLRVFQRRMNGETDFWRDWQNYALGFGNLTREFWLGDALSYHSGSVFSTRDRDPNRVIIPCAISYRGAWWYHNCHYTNLNGLYANNRDQQGVNWFNWKGFEFSIPFTEMKLRPSSFHLLQRS</sequence>